<keyword evidence="3" id="KW-1185">Reference proteome</keyword>
<reference evidence="2 3" key="1">
    <citation type="submission" date="2021-03" db="EMBL/GenBank/DDBJ databases">
        <title>Genomic Encyclopedia of Type Strains, Phase IV (KMG-IV): sequencing the most valuable type-strain genomes for metagenomic binning, comparative biology and taxonomic classification.</title>
        <authorList>
            <person name="Goeker M."/>
        </authorList>
    </citation>
    <scope>NUCLEOTIDE SEQUENCE [LARGE SCALE GENOMIC DNA]</scope>
    <source>
        <strain evidence="2 3">DSM 14349</strain>
    </source>
</reference>
<dbReference type="RefSeq" id="WP_210090089.1">
    <property type="nucleotide sequence ID" value="NZ_JAGGKG010000016.1"/>
</dbReference>
<comment type="caution">
    <text evidence="2">The sequence shown here is derived from an EMBL/GenBank/DDBJ whole genome shotgun (WGS) entry which is preliminary data.</text>
</comment>
<name>A0ABS4FV81_9BACL</name>
<protein>
    <submittedName>
        <fullName evidence="2">Uncharacterized protein</fullName>
    </submittedName>
</protein>
<evidence type="ECO:0000256" key="1">
    <source>
        <dbReference type="SAM" id="SignalP"/>
    </source>
</evidence>
<evidence type="ECO:0000313" key="3">
    <source>
        <dbReference type="Proteomes" id="UP001519272"/>
    </source>
</evidence>
<feature type="signal peptide" evidence="1">
    <location>
        <begin position="1"/>
        <end position="23"/>
    </location>
</feature>
<gene>
    <name evidence="2" type="ORF">J2Z32_003149</name>
</gene>
<sequence>MKNFRVTILTLVMALLFTSTSFAIDNDLQTKQYSKEINTMSLQELNTFKKEIYELNDKQFNQFIVKYLKNNTDYEQVKKELAKLDVEITVPKLTTNSISPMYTEAYNANLWVTSAKRGGESFYRLIAYYGFDKGYAEWNPATYDVIGVYWNKNAASFYSYENSSDEHNSLKSAQNKSEGLLLFNAYDSKMASGVDFYVAAYVTKKNNTNIDFGADWTHTYSTKSTSSSGSAKVDFGGNGIVGGSIGYTVTTSTNESSWQISDVNTIIVK</sequence>
<evidence type="ECO:0000313" key="2">
    <source>
        <dbReference type="EMBL" id="MBP1906487.1"/>
    </source>
</evidence>
<dbReference type="Proteomes" id="UP001519272">
    <property type="component" value="Unassembled WGS sequence"/>
</dbReference>
<feature type="chain" id="PRO_5046188910" evidence="1">
    <location>
        <begin position="24"/>
        <end position="269"/>
    </location>
</feature>
<proteinExistence type="predicted"/>
<organism evidence="2 3">
    <name type="scientific">Paenibacillus turicensis</name>
    <dbReference type="NCBI Taxonomy" id="160487"/>
    <lineage>
        <taxon>Bacteria</taxon>
        <taxon>Bacillati</taxon>
        <taxon>Bacillota</taxon>
        <taxon>Bacilli</taxon>
        <taxon>Bacillales</taxon>
        <taxon>Paenibacillaceae</taxon>
        <taxon>Paenibacillus</taxon>
    </lineage>
</organism>
<accession>A0ABS4FV81</accession>
<keyword evidence="1" id="KW-0732">Signal</keyword>
<dbReference type="EMBL" id="JAGGKG010000016">
    <property type="protein sequence ID" value="MBP1906487.1"/>
    <property type="molecule type" value="Genomic_DNA"/>
</dbReference>